<accession>A0A0C9S4P2</accession>
<reference evidence="2" key="1">
    <citation type="journal article" date="2015" name="PLoS ONE">
        <title>An Insight into the Sialome of the Lone Star Tick, Amblyomma americanum, with a Glimpse on Its Time Dependent Gene Expression.</title>
        <authorList>
            <person name="Karim S."/>
            <person name="Ribeiro J.M."/>
        </authorList>
    </citation>
    <scope>NUCLEOTIDE SEQUENCE</scope>
    <source>
        <tissue evidence="2">Salivary gland</tissue>
    </source>
</reference>
<protein>
    <submittedName>
        <fullName evidence="2">Uncharacterized protein</fullName>
    </submittedName>
</protein>
<keyword evidence="1" id="KW-1133">Transmembrane helix</keyword>
<proteinExistence type="evidence at transcript level"/>
<dbReference type="AlphaFoldDB" id="A0A0C9S4P2"/>
<feature type="transmembrane region" description="Helical" evidence="1">
    <location>
        <begin position="6"/>
        <end position="25"/>
    </location>
</feature>
<keyword evidence="1" id="KW-0812">Transmembrane</keyword>
<keyword evidence="1" id="KW-0472">Membrane</keyword>
<evidence type="ECO:0000313" key="2">
    <source>
        <dbReference type="EMBL" id="JAG92299.1"/>
    </source>
</evidence>
<sequence length="164" mass="18347">MRATVWIKVSVAISATFLGLLQLLLHLRSLQGSDQRRNGASSFVQMWFAFLIFFLCLVESTSGLSLSVPDRLCSETCKFVELNFDCLLWKASSCSEWKRWTYITHWVSAVIGGRATRLQVSKKLRYSCAALKTFGVGISLRLCNCEAGSLCHGRFVAVGFVCNF</sequence>
<name>A0A0C9S4P2_AMBAM</name>
<evidence type="ECO:0000256" key="1">
    <source>
        <dbReference type="SAM" id="Phobius"/>
    </source>
</evidence>
<organism evidence="2">
    <name type="scientific">Amblyomma americanum</name>
    <name type="common">Lone star tick</name>
    <dbReference type="NCBI Taxonomy" id="6943"/>
    <lineage>
        <taxon>Eukaryota</taxon>
        <taxon>Metazoa</taxon>
        <taxon>Ecdysozoa</taxon>
        <taxon>Arthropoda</taxon>
        <taxon>Chelicerata</taxon>
        <taxon>Arachnida</taxon>
        <taxon>Acari</taxon>
        <taxon>Parasitiformes</taxon>
        <taxon>Ixodida</taxon>
        <taxon>Ixodoidea</taxon>
        <taxon>Ixodidae</taxon>
        <taxon>Amblyomminae</taxon>
        <taxon>Amblyomma</taxon>
    </lineage>
</organism>
<feature type="transmembrane region" description="Helical" evidence="1">
    <location>
        <begin position="46"/>
        <end position="68"/>
    </location>
</feature>
<dbReference type="EMBL" id="GBZX01000441">
    <property type="protein sequence ID" value="JAG92299.1"/>
    <property type="molecule type" value="mRNA"/>
</dbReference>